<dbReference type="SMART" id="SM00767">
    <property type="entry name" value="DCD"/>
    <property type="match status" value="1"/>
</dbReference>
<reference evidence="4 5" key="1">
    <citation type="submission" date="2021-09" db="EMBL/GenBank/DDBJ databases">
        <title>Genomic insights and catalytic innovation underlie evolution of tropane alkaloids biosynthesis.</title>
        <authorList>
            <person name="Wang Y.-J."/>
            <person name="Tian T."/>
            <person name="Huang J.-P."/>
            <person name="Huang S.-X."/>
        </authorList>
    </citation>
    <scope>NUCLEOTIDE SEQUENCE [LARGE SCALE GENOMIC DNA]</scope>
    <source>
        <strain evidence="4">KIB-2018</strain>
        <tissue evidence="4">Leaf</tissue>
    </source>
</reference>
<dbReference type="Pfam" id="PF10539">
    <property type="entry name" value="Dev_Cell_Death"/>
    <property type="match status" value="1"/>
</dbReference>
<gene>
    <name evidence="4" type="ORF">K2173_008420</name>
</gene>
<feature type="region of interest" description="Disordered" evidence="2">
    <location>
        <begin position="220"/>
        <end position="254"/>
    </location>
</feature>
<dbReference type="Gene3D" id="2.120.10.80">
    <property type="entry name" value="Kelch-type beta propeller"/>
    <property type="match status" value="1"/>
</dbReference>
<proteinExistence type="predicted"/>
<organism evidence="4 5">
    <name type="scientific">Erythroxylum novogranatense</name>
    <dbReference type="NCBI Taxonomy" id="1862640"/>
    <lineage>
        <taxon>Eukaryota</taxon>
        <taxon>Viridiplantae</taxon>
        <taxon>Streptophyta</taxon>
        <taxon>Embryophyta</taxon>
        <taxon>Tracheophyta</taxon>
        <taxon>Spermatophyta</taxon>
        <taxon>Magnoliopsida</taxon>
        <taxon>eudicotyledons</taxon>
        <taxon>Gunneridae</taxon>
        <taxon>Pentapetalae</taxon>
        <taxon>rosids</taxon>
        <taxon>fabids</taxon>
        <taxon>Malpighiales</taxon>
        <taxon>Erythroxylaceae</taxon>
        <taxon>Erythroxylum</taxon>
    </lineage>
</organism>
<evidence type="ECO:0000313" key="4">
    <source>
        <dbReference type="EMBL" id="KAJ8898926.1"/>
    </source>
</evidence>
<protein>
    <recommendedName>
        <fullName evidence="3">DCD domain-containing protein</fullName>
    </recommendedName>
</protein>
<evidence type="ECO:0000256" key="1">
    <source>
        <dbReference type="SAM" id="Coils"/>
    </source>
</evidence>
<keyword evidence="1" id="KW-0175">Coiled coil</keyword>
<dbReference type="SUPFAM" id="SSF117281">
    <property type="entry name" value="Kelch motif"/>
    <property type="match status" value="1"/>
</dbReference>
<dbReference type="EMBL" id="JAIWQS010000008">
    <property type="protein sequence ID" value="KAJ8898926.1"/>
    <property type="molecule type" value="Genomic_DNA"/>
</dbReference>
<evidence type="ECO:0000256" key="2">
    <source>
        <dbReference type="SAM" id="MobiDB-lite"/>
    </source>
</evidence>
<dbReference type="Pfam" id="PF01344">
    <property type="entry name" value="Kelch_1"/>
    <property type="match status" value="5"/>
</dbReference>
<dbReference type="InterPro" id="IPR006652">
    <property type="entry name" value="Kelch_1"/>
</dbReference>
<comment type="caution">
    <text evidence="4">The sequence shown here is derived from an EMBL/GenBank/DDBJ whole genome shotgun (WGS) entry which is preliminary data.</text>
</comment>
<dbReference type="Proteomes" id="UP001159364">
    <property type="component" value="Linkage Group LG08"/>
</dbReference>
<dbReference type="PROSITE" id="PS51222">
    <property type="entry name" value="DCD"/>
    <property type="match status" value="1"/>
</dbReference>
<dbReference type="InterPro" id="IPR013989">
    <property type="entry name" value="Dev_and_cell_death_domain"/>
</dbReference>
<dbReference type="AlphaFoldDB" id="A0AAV8U923"/>
<feature type="domain" description="DCD" evidence="3">
    <location>
        <begin position="41"/>
        <end position="174"/>
    </location>
</feature>
<dbReference type="PANTHER" id="PTHR46034:SF7">
    <property type="entry name" value="INFLUENZA VIRUS NS1A-BINDING PROTEIN"/>
    <property type="match status" value="1"/>
</dbReference>
<dbReference type="PANTHER" id="PTHR46034">
    <property type="match status" value="1"/>
</dbReference>
<evidence type="ECO:0000313" key="5">
    <source>
        <dbReference type="Proteomes" id="UP001159364"/>
    </source>
</evidence>
<dbReference type="SMART" id="SM00612">
    <property type="entry name" value="Kelch"/>
    <property type="match status" value="6"/>
</dbReference>
<name>A0AAV8U923_9ROSI</name>
<dbReference type="InterPro" id="IPR015915">
    <property type="entry name" value="Kelch-typ_b-propeller"/>
</dbReference>
<keyword evidence="5" id="KW-1185">Reference proteome</keyword>
<sequence length="677" mass="76084">MVFVVHEHHSIVTGADKTHAFGVKSPGSVMNNSSAKNLTKSQLGGVIFGCKSGTIQECLTKQLFGLPSQHFMYVKNIDPGLPLFLFNYSDRKLHGIFEAVSCGQMNIDPYGWTADGSHKTLFPAQVQVRVRLQCQPLLEEHFKPKILDNYYSHHHFYFELDHTQASQLISLFTSIAVTPSPGVPQNSKKLRAKYQVLQSHEVREDDEGFKPLSALVKRSHRSVVKRGDPDHTSPLYEDNQSVGDQLDRETSEEDERDLIYQKLQKLALSYQTQDLSLEDHMKDSADVIDIQFGDKGSPKDMIGPEKAEDSASTLLSCQSIIHELVQEMEELKTFKREQCQKMDYLEHKLVEAEVEIQQLKDRCMMLQSRPSSSSVLNDETGISSDDEVHLDPTESIYLVGGYDGESMSSTLDLYFPSKDFLKSLRPMSCTRSYTSVASLNKELYVFGGGNGCLWYDTVESYNPDNDQWTLQPSLTKKRGGLAGATLNEKIFAVGGGNGVESFADVEMLDLYLGRWILTRSMLHRRFSHAAVELNGALYTCGGYDGNDYLKSAERFDPREHSWSRLPSMNSRRGCHTLVVLNEKLYAIGGFDGNNMVATTEIYDPRLDLWIDGYRMNNPRGYATSVAVKDCIYVIGGVKADETIIDTVEHFKEGQGWHESGSRTIGKRCFLSAITLQV</sequence>
<feature type="coiled-coil region" evidence="1">
    <location>
        <begin position="342"/>
        <end position="369"/>
    </location>
</feature>
<evidence type="ECO:0000259" key="3">
    <source>
        <dbReference type="PROSITE" id="PS51222"/>
    </source>
</evidence>
<dbReference type="InterPro" id="IPR044832">
    <property type="entry name" value="NRP-like"/>
</dbReference>
<accession>A0AAV8U923</accession>
<dbReference type="GO" id="GO:0034976">
    <property type="term" value="P:response to endoplasmic reticulum stress"/>
    <property type="evidence" value="ECO:0007669"/>
    <property type="project" value="InterPro"/>
</dbReference>